<dbReference type="Gene3D" id="1.10.10.10">
    <property type="entry name" value="Winged helix-like DNA-binding domain superfamily/Winged helix DNA-binding domain"/>
    <property type="match status" value="1"/>
</dbReference>
<gene>
    <name evidence="3" type="ORF">DEJ46_37650</name>
</gene>
<dbReference type="EMBL" id="CP029194">
    <property type="protein sequence ID" value="QES25024.1"/>
    <property type="molecule type" value="Genomic_DNA"/>
</dbReference>
<dbReference type="PROSITE" id="PS01125">
    <property type="entry name" value="ROK"/>
    <property type="match status" value="1"/>
</dbReference>
<dbReference type="InterPro" id="IPR036388">
    <property type="entry name" value="WH-like_DNA-bd_sf"/>
</dbReference>
<evidence type="ECO:0000313" key="4">
    <source>
        <dbReference type="Proteomes" id="UP000324106"/>
    </source>
</evidence>
<dbReference type="AlphaFoldDB" id="A0A5P2B3P1"/>
<dbReference type="OrthoDB" id="3464494at2"/>
<dbReference type="InterPro" id="IPR043129">
    <property type="entry name" value="ATPase_NBD"/>
</dbReference>
<keyword evidence="3" id="KW-0418">Kinase</keyword>
<keyword evidence="3" id="KW-0808">Transferase</keyword>
<reference evidence="3 4" key="1">
    <citation type="submission" date="2018-05" db="EMBL/GenBank/DDBJ databases">
        <title>Streptomyces venezuelae.</title>
        <authorList>
            <person name="Kim W."/>
            <person name="Lee N."/>
            <person name="Cho B.-K."/>
        </authorList>
    </citation>
    <scope>NUCLEOTIDE SEQUENCE [LARGE SCALE GENOMIC DNA]</scope>
    <source>
        <strain evidence="3 4">ATCC 15068</strain>
    </source>
</reference>
<dbReference type="Pfam" id="PF00480">
    <property type="entry name" value="ROK"/>
    <property type="match status" value="1"/>
</dbReference>
<dbReference type="InterPro" id="IPR000600">
    <property type="entry name" value="ROK"/>
</dbReference>
<dbReference type="SUPFAM" id="SSF46785">
    <property type="entry name" value="Winged helix' DNA-binding domain"/>
    <property type="match status" value="1"/>
</dbReference>
<feature type="region of interest" description="Disordered" evidence="2">
    <location>
        <begin position="1"/>
        <end position="47"/>
    </location>
</feature>
<dbReference type="PANTHER" id="PTHR18964:SF149">
    <property type="entry name" value="BIFUNCTIONAL UDP-N-ACETYLGLUCOSAMINE 2-EPIMERASE_N-ACETYLMANNOSAMINE KINASE"/>
    <property type="match status" value="1"/>
</dbReference>
<organism evidence="3 4">
    <name type="scientific">Streptomyces venezuelae</name>
    <dbReference type="NCBI Taxonomy" id="54571"/>
    <lineage>
        <taxon>Bacteria</taxon>
        <taxon>Bacillati</taxon>
        <taxon>Actinomycetota</taxon>
        <taxon>Actinomycetes</taxon>
        <taxon>Kitasatosporales</taxon>
        <taxon>Streptomycetaceae</taxon>
        <taxon>Streptomyces</taxon>
    </lineage>
</organism>
<dbReference type="PANTHER" id="PTHR18964">
    <property type="entry name" value="ROK (REPRESSOR, ORF, KINASE) FAMILY"/>
    <property type="match status" value="1"/>
</dbReference>
<dbReference type="Pfam" id="PF13412">
    <property type="entry name" value="HTH_24"/>
    <property type="match status" value="1"/>
</dbReference>
<dbReference type="GO" id="GO:0016301">
    <property type="term" value="F:kinase activity"/>
    <property type="evidence" value="ECO:0007669"/>
    <property type="project" value="UniProtKB-KW"/>
</dbReference>
<evidence type="ECO:0000313" key="3">
    <source>
        <dbReference type="EMBL" id="QES25024.1"/>
    </source>
</evidence>
<dbReference type="InterPro" id="IPR036390">
    <property type="entry name" value="WH_DNA-bd_sf"/>
</dbReference>
<feature type="compositionally biased region" description="Basic and acidic residues" evidence="2">
    <location>
        <begin position="19"/>
        <end position="47"/>
    </location>
</feature>
<accession>A0A5P2B3P1</accession>
<proteinExistence type="inferred from homology"/>
<comment type="similarity">
    <text evidence="1">Belongs to the ROK (NagC/XylR) family.</text>
</comment>
<sequence length="478" mass="50653">MPGAAVGADAQGVHAVGGPEDREPEGAVERDGRGRSRHEWSQGRSGERVIPACRGCRSSAKHPTGHASDPRVGGPFRENQYWTNLFIYRYVAAVFPNQTRPLVTAPAETAILSLLLAESPLSRVELARRTGLSSTAVTKAARPLIDDGYLHELPPERTAPGAGRPVNPLSVTPDREFFVGVKISADTLYGTVCDLRSRPRVHASRPLVDRGPTAVCALIADLVDELLDARPEFRSRTRHVGIAVSGDVDRPGGRVRYSVLPGWRDVPLAEITARATGLSVTIANDVKALTVAEHWFGDGIGTEYFALVTIGAGIGSGIVVNGQLIEGAYGVAGEMGHISVDPAGPRCHCGSVGCVEAIASSDAILGTVRRATGHTDLDFDGTVRLARDGDRAAREAFAQAGKAIGVGIANLVSLVGPERVVVTGEGLDTYDLFGVHIREAYTAHCFKAAAKCPLTLRPLPWEEWARAAAVVSIQALFP</sequence>
<evidence type="ECO:0000256" key="1">
    <source>
        <dbReference type="ARBA" id="ARBA00006479"/>
    </source>
</evidence>
<dbReference type="Proteomes" id="UP000324106">
    <property type="component" value="Chromosome"/>
</dbReference>
<dbReference type="InterPro" id="IPR049874">
    <property type="entry name" value="ROK_cs"/>
</dbReference>
<protein>
    <submittedName>
        <fullName evidence="3">Sugar kinase</fullName>
    </submittedName>
</protein>
<evidence type="ECO:0000256" key="2">
    <source>
        <dbReference type="SAM" id="MobiDB-lite"/>
    </source>
</evidence>
<dbReference type="CDD" id="cd24073">
    <property type="entry name" value="ASKHA_ATPase_ROK_CYANR"/>
    <property type="match status" value="1"/>
</dbReference>
<dbReference type="SUPFAM" id="SSF53067">
    <property type="entry name" value="Actin-like ATPase domain"/>
    <property type="match status" value="1"/>
</dbReference>
<dbReference type="Gene3D" id="3.30.420.40">
    <property type="match status" value="2"/>
</dbReference>
<name>A0A5P2B3P1_STRVZ</name>